<dbReference type="EMBL" id="JBHSOE010000093">
    <property type="protein sequence ID" value="MFC5660324.1"/>
    <property type="molecule type" value="Genomic_DNA"/>
</dbReference>
<dbReference type="SUPFAM" id="SSF56601">
    <property type="entry name" value="beta-lactamase/transpeptidase-like"/>
    <property type="match status" value="1"/>
</dbReference>
<evidence type="ECO:0000313" key="2">
    <source>
        <dbReference type="EMBL" id="MFC5660324.1"/>
    </source>
</evidence>
<dbReference type="EC" id="3.-.-.-" evidence="2"/>
<feature type="domain" description="Beta-lactamase-related" evidence="1">
    <location>
        <begin position="36"/>
        <end position="359"/>
    </location>
</feature>
<keyword evidence="2" id="KW-0378">Hydrolase</keyword>
<gene>
    <name evidence="2" type="ORF">ACFP3J_33275</name>
</gene>
<dbReference type="InterPro" id="IPR001466">
    <property type="entry name" value="Beta-lactam-related"/>
</dbReference>
<dbReference type="PANTHER" id="PTHR46825">
    <property type="entry name" value="D-ALANYL-D-ALANINE-CARBOXYPEPTIDASE/ENDOPEPTIDASE AMPH"/>
    <property type="match status" value="1"/>
</dbReference>
<dbReference type="Gene3D" id="3.40.710.10">
    <property type="entry name" value="DD-peptidase/beta-lactamase superfamily"/>
    <property type="match status" value="1"/>
</dbReference>
<accession>A0ABW0WTT1</accession>
<comment type="caution">
    <text evidence="2">The sequence shown here is derived from an EMBL/GenBank/DDBJ whole genome shotgun (WGS) entry which is preliminary data.</text>
</comment>
<dbReference type="InterPro" id="IPR050491">
    <property type="entry name" value="AmpC-like"/>
</dbReference>
<protein>
    <submittedName>
        <fullName evidence="2">Serine hydrolase domain-containing protein</fullName>
        <ecNumber evidence="2">3.-.-.-</ecNumber>
    </submittedName>
</protein>
<sequence>MAAAGQAGTGRPADSRRDPVLQTLADRVVAGPNPNPGAFLLARDGSRERFGAAGLADRSAGTPMTPDLRFRAGSLTKTFTATVVLQLVAEHRLRLDDTVQRLLPDQVRPGNALSDAPITVRELLNHTSGLYDYIDGLLPHFRTIDQYWPRDQLIGVGLGRPRYFPAPGTRFRYSNTNYLLLDLIIERVTDRDLRTNLERRVFAPLGLRDTSYPLAATAIDGAHAHGYTDVSLLLPDAPDATRYDVTAFSPSEAGASGALVTTAADIARFYRALLRGRLLPPELLRRMLTDTVPTTGAAPPAVRYGLGVYVYATGCGLAYGHGGSAPGYLTFALGSRDGHHQLVAHTNWNPLTESGIDRDFWAAFQRGYCAGR</sequence>
<proteinExistence type="predicted"/>
<dbReference type="InterPro" id="IPR012338">
    <property type="entry name" value="Beta-lactam/transpept-like"/>
</dbReference>
<keyword evidence="3" id="KW-1185">Reference proteome</keyword>
<dbReference type="RefSeq" id="WP_344351400.1">
    <property type="nucleotide sequence ID" value="NZ_BAAASM010000045.1"/>
</dbReference>
<name>A0ABW0WTT1_STRNO</name>
<dbReference type="Proteomes" id="UP001596065">
    <property type="component" value="Unassembled WGS sequence"/>
</dbReference>
<dbReference type="PANTHER" id="PTHR46825:SF7">
    <property type="entry name" value="D-ALANYL-D-ALANINE CARBOXYPEPTIDASE"/>
    <property type="match status" value="1"/>
</dbReference>
<dbReference type="GO" id="GO:0016787">
    <property type="term" value="F:hydrolase activity"/>
    <property type="evidence" value="ECO:0007669"/>
    <property type="project" value="UniProtKB-KW"/>
</dbReference>
<organism evidence="2 3">
    <name type="scientific">Streptomyces nogalater</name>
    <dbReference type="NCBI Taxonomy" id="38314"/>
    <lineage>
        <taxon>Bacteria</taxon>
        <taxon>Bacillati</taxon>
        <taxon>Actinomycetota</taxon>
        <taxon>Actinomycetes</taxon>
        <taxon>Kitasatosporales</taxon>
        <taxon>Streptomycetaceae</taxon>
        <taxon>Streptomyces</taxon>
    </lineage>
</organism>
<dbReference type="Pfam" id="PF00144">
    <property type="entry name" value="Beta-lactamase"/>
    <property type="match status" value="1"/>
</dbReference>
<evidence type="ECO:0000259" key="1">
    <source>
        <dbReference type="Pfam" id="PF00144"/>
    </source>
</evidence>
<evidence type="ECO:0000313" key="3">
    <source>
        <dbReference type="Proteomes" id="UP001596065"/>
    </source>
</evidence>
<reference evidence="3" key="1">
    <citation type="journal article" date="2019" name="Int. J. Syst. Evol. Microbiol.">
        <title>The Global Catalogue of Microorganisms (GCM) 10K type strain sequencing project: providing services to taxonomists for standard genome sequencing and annotation.</title>
        <authorList>
            <consortium name="The Broad Institute Genomics Platform"/>
            <consortium name="The Broad Institute Genome Sequencing Center for Infectious Disease"/>
            <person name="Wu L."/>
            <person name="Ma J."/>
        </authorList>
    </citation>
    <scope>NUCLEOTIDE SEQUENCE [LARGE SCALE GENOMIC DNA]</scope>
    <source>
        <strain evidence="3">KCTC 5701</strain>
    </source>
</reference>